<evidence type="ECO:0000313" key="2">
    <source>
        <dbReference type="Proteomes" id="UP000481037"/>
    </source>
</evidence>
<name>A0A6L5QKH6_9BURK</name>
<organism evidence="1 2">
    <name type="scientific">Duganella alba</name>
    <dbReference type="NCBI Taxonomy" id="2666081"/>
    <lineage>
        <taxon>Bacteria</taxon>
        <taxon>Pseudomonadati</taxon>
        <taxon>Pseudomonadota</taxon>
        <taxon>Betaproteobacteria</taxon>
        <taxon>Burkholderiales</taxon>
        <taxon>Oxalobacteraceae</taxon>
        <taxon>Telluria group</taxon>
        <taxon>Duganella</taxon>
    </lineage>
</organism>
<protein>
    <recommendedName>
        <fullName evidence="3">Entry exclusion lipoprotein TrbK</fullName>
    </recommendedName>
</protein>
<gene>
    <name evidence="1" type="ORF">GJ697_20505</name>
</gene>
<proteinExistence type="predicted"/>
<accession>A0A6L5QKH6</accession>
<dbReference type="Proteomes" id="UP000481037">
    <property type="component" value="Unassembled WGS sequence"/>
</dbReference>
<dbReference type="RefSeq" id="WP_154367783.1">
    <property type="nucleotide sequence ID" value="NZ_WKJM01000019.1"/>
</dbReference>
<evidence type="ECO:0000313" key="1">
    <source>
        <dbReference type="EMBL" id="MRX10219.1"/>
    </source>
</evidence>
<evidence type="ECO:0008006" key="3">
    <source>
        <dbReference type="Google" id="ProtNLM"/>
    </source>
</evidence>
<reference evidence="1 2" key="1">
    <citation type="submission" date="2019-11" db="EMBL/GenBank/DDBJ databases">
        <title>Novel species isolated from a subtropical stream in China.</title>
        <authorList>
            <person name="Lu H."/>
        </authorList>
    </citation>
    <scope>NUCLEOTIDE SEQUENCE [LARGE SCALE GENOMIC DNA]</scope>
    <source>
        <strain evidence="1 2">FT25W</strain>
    </source>
</reference>
<dbReference type="EMBL" id="WKJM01000019">
    <property type="protein sequence ID" value="MRX10219.1"/>
    <property type="molecule type" value="Genomic_DNA"/>
</dbReference>
<keyword evidence="2" id="KW-1185">Reference proteome</keyword>
<sequence>MNMQTKLNTILLIVATIALVFTGYRELNSKPQIHAVNDDACTQEAIKAIGSITERAVQSSRCAQRGK</sequence>
<comment type="caution">
    <text evidence="1">The sequence shown here is derived from an EMBL/GenBank/DDBJ whole genome shotgun (WGS) entry which is preliminary data.</text>
</comment>
<dbReference type="AlphaFoldDB" id="A0A6L5QKH6"/>